<evidence type="ECO:0000256" key="1">
    <source>
        <dbReference type="ARBA" id="ARBA00001974"/>
    </source>
</evidence>
<reference evidence="10" key="2">
    <citation type="submission" date="2020-09" db="EMBL/GenBank/DDBJ databases">
        <authorList>
            <person name="Sun Q."/>
            <person name="Kim S."/>
        </authorList>
    </citation>
    <scope>NUCLEOTIDE SEQUENCE</scope>
    <source>
        <strain evidence="10">KCTC 12711</strain>
    </source>
</reference>
<keyword evidence="11" id="KW-1185">Reference proteome</keyword>
<reference evidence="10" key="1">
    <citation type="journal article" date="2014" name="Int. J. Syst. Evol. Microbiol.">
        <title>Complete genome sequence of Corynebacterium casei LMG S-19264T (=DSM 44701T), isolated from a smear-ripened cheese.</title>
        <authorList>
            <consortium name="US DOE Joint Genome Institute (JGI-PGF)"/>
            <person name="Walter F."/>
            <person name="Albersmeier A."/>
            <person name="Kalinowski J."/>
            <person name="Ruckert C."/>
        </authorList>
    </citation>
    <scope>NUCLEOTIDE SEQUENCE</scope>
    <source>
        <strain evidence="10">KCTC 12711</strain>
    </source>
</reference>
<dbReference type="PANTHER" id="PTHR43876">
    <property type="entry name" value="UBIQUINONE BIOSYNTHESIS MONOOXYGENASE COQ6, MITOCHONDRIAL"/>
    <property type="match status" value="1"/>
</dbReference>
<dbReference type="EMBL" id="BMXA01000002">
    <property type="protein sequence ID" value="GHA04027.1"/>
    <property type="molecule type" value="Genomic_DNA"/>
</dbReference>
<keyword evidence="8" id="KW-0472">Membrane</keyword>
<dbReference type="InterPro" id="IPR010971">
    <property type="entry name" value="UbiH/COQ6"/>
</dbReference>
<dbReference type="PRINTS" id="PR00420">
    <property type="entry name" value="RNGMNOXGNASE"/>
</dbReference>
<dbReference type="GO" id="GO:0006744">
    <property type="term" value="P:ubiquinone biosynthetic process"/>
    <property type="evidence" value="ECO:0007669"/>
    <property type="project" value="InterPro"/>
</dbReference>
<dbReference type="GO" id="GO:0071949">
    <property type="term" value="F:FAD binding"/>
    <property type="evidence" value="ECO:0007669"/>
    <property type="project" value="InterPro"/>
</dbReference>
<dbReference type="Proteomes" id="UP000614811">
    <property type="component" value="Unassembled WGS sequence"/>
</dbReference>
<keyword evidence="7" id="KW-0503">Monooxygenase</keyword>
<dbReference type="Gene3D" id="3.50.50.60">
    <property type="entry name" value="FAD/NAD(P)-binding domain"/>
    <property type="match status" value="2"/>
</dbReference>
<dbReference type="InterPro" id="IPR002938">
    <property type="entry name" value="FAD-bd"/>
</dbReference>
<evidence type="ECO:0000313" key="10">
    <source>
        <dbReference type="EMBL" id="GHA04027.1"/>
    </source>
</evidence>
<gene>
    <name evidence="10" type="primary">ubiF</name>
    <name evidence="10" type="ORF">GCM10008090_11650</name>
</gene>
<dbReference type="RefSeq" id="WP_189399102.1">
    <property type="nucleotide sequence ID" value="NZ_BMXA01000002.1"/>
</dbReference>
<keyword evidence="5" id="KW-0274">FAD</keyword>
<name>A0A918VK46_9GAMM</name>
<dbReference type="SUPFAM" id="SSF51905">
    <property type="entry name" value="FAD/NAD(P)-binding domain"/>
    <property type="match status" value="1"/>
</dbReference>
<comment type="cofactor">
    <cofactor evidence="1">
        <name>FAD</name>
        <dbReference type="ChEBI" id="CHEBI:57692"/>
    </cofactor>
</comment>
<feature type="domain" description="FAD-binding" evidence="9">
    <location>
        <begin position="14"/>
        <end position="352"/>
    </location>
</feature>
<evidence type="ECO:0000256" key="8">
    <source>
        <dbReference type="SAM" id="Phobius"/>
    </source>
</evidence>
<dbReference type="AlphaFoldDB" id="A0A918VK46"/>
<evidence type="ECO:0000256" key="4">
    <source>
        <dbReference type="ARBA" id="ARBA00022630"/>
    </source>
</evidence>
<dbReference type="InterPro" id="IPR018168">
    <property type="entry name" value="Ubi_Hdrlase_CS"/>
</dbReference>
<dbReference type="PROSITE" id="PS01304">
    <property type="entry name" value="UBIH"/>
    <property type="match status" value="1"/>
</dbReference>
<accession>A0A918VK46</accession>
<dbReference type="NCBIfam" id="TIGR01988">
    <property type="entry name" value="Ubi-OHases"/>
    <property type="match status" value="1"/>
</dbReference>
<keyword evidence="4" id="KW-0285">Flavoprotein</keyword>
<evidence type="ECO:0000313" key="11">
    <source>
        <dbReference type="Proteomes" id="UP000614811"/>
    </source>
</evidence>
<evidence type="ECO:0000256" key="6">
    <source>
        <dbReference type="ARBA" id="ARBA00023002"/>
    </source>
</evidence>
<evidence type="ECO:0000256" key="3">
    <source>
        <dbReference type="ARBA" id="ARBA00005349"/>
    </source>
</evidence>
<dbReference type="InterPro" id="IPR051205">
    <property type="entry name" value="UbiH/COQ6_monooxygenase"/>
</dbReference>
<sequence>MRRANQSQTRSSFDYDVVIVGAGMVGAALALRLSARSSLNICLLERASMLLSTTTPNQRVVALGQQARNVLTELDVFQQLSTSQAYPYQSMHVWDAASHGQLHFAASDVNEPQLGFMVDAIRCNYLLQQRCIAAPKITCHFDTQLRALENTSQGAWLETSQGRINARLVVAADGANSWVRRQARIFTNKIDYQQTGIVTRVMSEKSHENCAWQRFLDTGPVAFLPLADNQCSIVWSVDSAVLAPLMACEDDEFARQLASSIENRLGTLQLLDPRQSFRLRSQRAECYFDQCVVLIGDAAHSIHPLAGQGVNLGLHDVACLSRVLSSTASEELACATTLSQYQRRRKPANEQVDRAMSLLRAAYQTSSPIWSTMRGTGMNLISRSPWMRRLLVRQALGV</sequence>
<protein>
    <submittedName>
        <fullName evidence="10">2-octaprenyl-3-methyl-6-methoxy-1,4-benzoquinol hydroxylase</fullName>
    </submittedName>
</protein>
<feature type="transmembrane region" description="Helical" evidence="8">
    <location>
        <begin position="12"/>
        <end position="33"/>
    </location>
</feature>
<comment type="similarity">
    <text evidence="3">Belongs to the UbiH/COQ6 family.</text>
</comment>
<keyword evidence="8" id="KW-1133">Transmembrane helix</keyword>
<keyword evidence="6" id="KW-0560">Oxidoreductase</keyword>
<evidence type="ECO:0000259" key="9">
    <source>
        <dbReference type="Pfam" id="PF01494"/>
    </source>
</evidence>
<evidence type="ECO:0000256" key="2">
    <source>
        <dbReference type="ARBA" id="ARBA00004749"/>
    </source>
</evidence>
<evidence type="ECO:0000256" key="5">
    <source>
        <dbReference type="ARBA" id="ARBA00022827"/>
    </source>
</evidence>
<organism evidence="10 11">
    <name type="scientific">Arenicella chitinivorans</name>
    <dbReference type="NCBI Taxonomy" id="1329800"/>
    <lineage>
        <taxon>Bacteria</taxon>
        <taxon>Pseudomonadati</taxon>
        <taxon>Pseudomonadota</taxon>
        <taxon>Gammaproteobacteria</taxon>
        <taxon>Arenicellales</taxon>
        <taxon>Arenicellaceae</taxon>
        <taxon>Arenicella</taxon>
    </lineage>
</organism>
<comment type="pathway">
    <text evidence="2">Cofactor biosynthesis; ubiquinone biosynthesis.</text>
</comment>
<dbReference type="GO" id="GO:0004497">
    <property type="term" value="F:monooxygenase activity"/>
    <property type="evidence" value="ECO:0007669"/>
    <property type="project" value="UniProtKB-KW"/>
</dbReference>
<comment type="caution">
    <text evidence="10">The sequence shown here is derived from an EMBL/GenBank/DDBJ whole genome shotgun (WGS) entry which is preliminary data.</text>
</comment>
<evidence type="ECO:0000256" key="7">
    <source>
        <dbReference type="ARBA" id="ARBA00023033"/>
    </source>
</evidence>
<dbReference type="InterPro" id="IPR036188">
    <property type="entry name" value="FAD/NAD-bd_sf"/>
</dbReference>
<dbReference type="Pfam" id="PF01494">
    <property type="entry name" value="FAD_binding_3"/>
    <property type="match status" value="1"/>
</dbReference>
<dbReference type="GO" id="GO:0016705">
    <property type="term" value="F:oxidoreductase activity, acting on paired donors, with incorporation or reduction of molecular oxygen"/>
    <property type="evidence" value="ECO:0007669"/>
    <property type="project" value="InterPro"/>
</dbReference>
<proteinExistence type="inferred from homology"/>
<keyword evidence="8" id="KW-0812">Transmembrane</keyword>
<dbReference type="PANTHER" id="PTHR43876:SF7">
    <property type="entry name" value="UBIQUINONE BIOSYNTHESIS MONOOXYGENASE COQ6, MITOCHONDRIAL"/>
    <property type="match status" value="1"/>
</dbReference>